<dbReference type="InterPro" id="IPR008271">
    <property type="entry name" value="Ser/Thr_kinase_AS"/>
</dbReference>
<dbReference type="InterPro" id="IPR000719">
    <property type="entry name" value="Prot_kinase_dom"/>
</dbReference>
<sequence>MTEWETGTTLADRYTLREEVGKGGFGVVWAAKDDDRDRLVALKHPNYGGQAPDDLVDKYFEREQDVLEDIREAGGHPNIMAYHGQARANGTSFLDVELIDGDELGEVVENEDPIGDPDEVREIGIGICDAISFLHDHDIIYRDLKPDNIMIDGAREPKIIDFTTAKGFVPERGAPQFTTGEGESSSSGGDSTVPGEFKPPELNRGSEQRQGPWSDVYSIGKILCYLLVGWVPKDHGVSPADFGVESDDYLNEIVETATQHDRSDRYPNASVLRRALEDRDATMPTQAAITWLGRDEQWTISPGDTIGRRTEDGPRPSLMLSDDRHKALSAVHCRFDVDDDGNWYVVDTSLNGTYISKHDERKWRFLLSEAGQGRQQQAGESVPDDVETRARLEVGDTIALVSPSYPERFYFQFSTQHTETNGTR</sequence>
<evidence type="ECO:0000313" key="8">
    <source>
        <dbReference type="EMBL" id="SDR17562.1"/>
    </source>
</evidence>
<dbReference type="Proteomes" id="UP000198848">
    <property type="component" value="Unassembled WGS sequence"/>
</dbReference>
<feature type="compositionally biased region" description="Basic and acidic residues" evidence="5">
    <location>
        <begin position="198"/>
        <end position="207"/>
    </location>
</feature>
<dbReference type="RefSeq" id="WP_090382507.1">
    <property type="nucleotide sequence ID" value="NZ_FNLC01000002.1"/>
</dbReference>
<dbReference type="Pfam" id="PF00498">
    <property type="entry name" value="FHA"/>
    <property type="match status" value="1"/>
</dbReference>
<keyword evidence="2" id="KW-0547">Nucleotide-binding</keyword>
<dbReference type="InterPro" id="IPR008984">
    <property type="entry name" value="SMAD_FHA_dom_sf"/>
</dbReference>
<dbReference type="CDD" id="cd14014">
    <property type="entry name" value="STKc_PknB_like"/>
    <property type="match status" value="1"/>
</dbReference>
<accession>A0A1H1GWH6</accession>
<dbReference type="Pfam" id="PF00069">
    <property type="entry name" value="Pkinase"/>
    <property type="match status" value="1"/>
</dbReference>
<feature type="region of interest" description="Disordered" evidence="5">
    <location>
        <begin position="170"/>
        <end position="210"/>
    </location>
</feature>
<reference evidence="9" key="1">
    <citation type="submission" date="2016-10" db="EMBL/GenBank/DDBJ databases">
        <authorList>
            <person name="Varghese N."/>
            <person name="Submissions S."/>
        </authorList>
    </citation>
    <scope>NUCLEOTIDE SEQUENCE [LARGE SCALE GENOMIC DNA]</scope>
    <source>
        <strain evidence="9">DSM 24767</strain>
    </source>
</reference>
<dbReference type="Gene3D" id="1.10.510.10">
    <property type="entry name" value="Transferase(Phosphotransferase) domain 1"/>
    <property type="match status" value="1"/>
</dbReference>
<dbReference type="OrthoDB" id="41005at2157"/>
<dbReference type="SUPFAM" id="SSF49879">
    <property type="entry name" value="SMAD/FHA domain"/>
    <property type="match status" value="1"/>
</dbReference>
<keyword evidence="1" id="KW-0808">Transferase</keyword>
<dbReference type="CDD" id="cd00060">
    <property type="entry name" value="FHA"/>
    <property type="match status" value="1"/>
</dbReference>
<evidence type="ECO:0000256" key="2">
    <source>
        <dbReference type="ARBA" id="ARBA00022741"/>
    </source>
</evidence>
<dbReference type="InterPro" id="IPR017441">
    <property type="entry name" value="Protein_kinase_ATP_BS"/>
</dbReference>
<dbReference type="InterPro" id="IPR011009">
    <property type="entry name" value="Kinase-like_dom_sf"/>
</dbReference>
<keyword evidence="8" id="KW-0723">Serine/threonine-protein kinase</keyword>
<dbReference type="SMART" id="SM00220">
    <property type="entry name" value="S_TKc"/>
    <property type="match status" value="1"/>
</dbReference>
<dbReference type="PANTHER" id="PTHR43289">
    <property type="entry name" value="MITOGEN-ACTIVATED PROTEIN KINASE KINASE KINASE 20-RELATED"/>
    <property type="match status" value="1"/>
</dbReference>
<dbReference type="InterPro" id="IPR000253">
    <property type="entry name" value="FHA_dom"/>
</dbReference>
<dbReference type="SUPFAM" id="SSF56112">
    <property type="entry name" value="Protein kinase-like (PK-like)"/>
    <property type="match status" value="1"/>
</dbReference>
<feature type="compositionally biased region" description="Low complexity" evidence="5">
    <location>
        <begin position="180"/>
        <end position="189"/>
    </location>
</feature>
<evidence type="ECO:0000256" key="4">
    <source>
        <dbReference type="ARBA" id="ARBA00022840"/>
    </source>
</evidence>
<dbReference type="PROSITE" id="PS00107">
    <property type="entry name" value="PROTEIN_KINASE_ATP"/>
    <property type="match status" value="1"/>
</dbReference>
<organism evidence="8 9">
    <name type="scientific">Natronobacterium texcoconense</name>
    <dbReference type="NCBI Taxonomy" id="1095778"/>
    <lineage>
        <taxon>Archaea</taxon>
        <taxon>Methanobacteriati</taxon>
        <taxon>Methanobacteriota</taxon>
        <taxon>Stenosarchaea group</taxon>
        <taxon>Halobacteria</taxon>
        <taxon>Halobacteriales</taxon>
        <taxon>Natrialbaceae</taxon>
        <taxon>Natronobacterium</taxon>
    </lineage>
</organism>
<gene>
    <name evidence="8" type="ORF">SAMN04489842_2653</name>
</gene>
<keyword evidence="9" id="KW-1185">Reference proteome</keyword>
<dbReference type="PANTHER" id="PTHR43289:SF30">
    <property type="entry name" value="NON-SPECIFIC SERINE_THREONINE PROTEIN KINASE"/>
    <property type="match status" value="1"/>
</dbReference>
<keyword evidence="3 8" id="KW-0418">Kinase</keyword>
<dbReference type="GO" id="GO:0005524">
    <property type="term" value="F:ATP binding"/>
    <property type="evidence" value="ECO:0007669"/>
    <property type="project" value="UniProtKB-KW"/>
</dbReference>
<dbReference type="AlphaFoldDB" id="A0A1H1GWH6"/>
<dbReference type="STRING" id="1095778.SAMN04489842_2653"/>
<dbReference type="PROSITE" id="PS50006">
    <property type="entry name" value="FHA_DOMAIN"/>
    <property type="match status" value="1"/>
</dbReference>
<evidence type="ECO:0000256" key="5">
    <source>
        <dbReference type="SAM" id="MobiDB-lite"/>
    </source>
</evidence>
<dbReference type="EMBL" id="FNLC01000002">
    <property type="protein sequence ID" value="SDR17562.1"/>
    <property type="molecule type" value="Genomic_DNA"/>
</dbReference>
<dbReference type="GO" id="GO:0004674">
    <property type="term" value="F:protein serine/threonine kinase activity"/>
    <property type="evidence" value="ECO:0007669"/>
    <property type="project" value="UniProtKB-KW"/>
</dbReference>
<feature type="domain" description="FHA" evidence="6">
    <location>
        <begin position="304"/>
        <end position="360"/>
    </location>
</feature>
<evidence type="ECO:0000313" key="9">
    <source>
        <dbReference type="Proteomes" id="UP000198848"/>
    </source>
</evidence>
<keyword evidence="4" id="KW-0067">ATP-binding</keyword>
<evidence type="ECO:0000256" key="3">
    <source>
        <dbReference type="ARBA" id="ARBA00022777"/>
    </source>
</evidence>
<evidence type="ECO:0000259" key="6">
    <source>
        <dbReference type="PROSITE" id="PS50006"/>
    </source>
</evidence>
<protein>
    <submittedName>
        <fullName evidence="8">Serine/threonine protein kinase</fullName>
    </submittedName>
</protein>
<dbReference type="Gene3D" id="2.60.200.20">
    <property type="match status" value="1"/>
</dbReference>
<name>A0A1H1GWH6_NATTX</name>
<dbReference type="PROSITE" id="PS00108">
    <property type="entry name" value="PROTEIN_KINASE_ST"/>
    <property type="match status" value="1"/>
</dbReference>
<evidence type="ECO:0000256" key="1">
    <source>
        <dbReference type="ARBA" id="ARBA00022679"/>
    </source>
</evidence>
<dbReference type="PROSITE" id="PS50011">
    <property type="entry name" value="PROTEIN_KINASE_DOM"/>
    <property type="match status" value="1"/>
</dbReference>
<proteinExistence type="predicted"/>
<feature type="domain" description="Protein kinase" evidence="7">
    <location>
        <begin position="14"/>
        <end position="299"/>
    </location>
</feature>
<evidence type="ECO:0000259" key="7">
    <source>
        <dbReference type="PROSITE" id="PS50011"/>
    </source>
</evidence>